<feature type="domain" description="N-acetyltransferase" evidence="3">
    <location>
        <begin position="5"/>
        <end position="159"/>
    </location>
</feature>
<evidence type="ECO:0000313" key="5">
    <source>
        <dbReference type="Proteomes" id="UP001375743"/>
    </source>
</evidence>
<dbReference type="Gene3D" id="3.40.630.30">
    <property type="match status" value="1"/>
</dbReference>
<dbReference type="PANTHER" id="PTHR10545:SF29">
    <property type="entry name" value="GH14572P-RELATED"/>
    <property type="match status" value="1"/>
</dbReference>
<dbReference type="InterPro" id="IPR016181">
    <property type="entry name" value="Acyl_CoA_acyltransferase"/>
</dbReference>
<dbReference type="CDD" id="cd04301">
    <property type="entry name" value="NAT_SF"/>
    <property type="match status" value="1"/>
</dbReference>
<reference evidence="4 5" key="1">
    <citation type="submission" date="2024-01" db="EMBL/GenBank/DDBJ databases">
        <title>Multi-omics insights into the function and evolution of sodium benzoate biodegradation pathways in Benzoatithermus flavus gen. nov., sp. nov. from hot spring.</title>
        <authorList>
            <person name="Hu C.-J."/>
            <person name="Li W.-J."/>
        </authorList>
    </citation>
    <scope>NUCLEOTIDE SEQUENCE [LARGE SCALE GENOMIC DNA]</scope>
    <source>
        <strain evidence="4 5">SYSU G07066</strain>
    </source>
</reference>
<gene>
    <name evidence="4" type="ORF">U1T56_16810</name>
</gene>
<dbReference type="InterPro" id="IPR000182">
    <property type="entry name" value="GNAT_dom"/>
</dbReference>
<accession>A0ABU8XUD8</accession>
<comment type="caution">
    <text evidence="4">The sequence shown here is derived from an EMBL/GenBank/DDBJ whole genome shotgun (WGS) entry which is preliminary data.</text>
</comment>
<evidence type="ECO:0000256" key="1">
    <source>
        <dbReference type="ARBA" id="ARBA00022679"/>
    </source>
</evidence>
<dbReference type="InterPro" id="IPR051016">
    <property type="entry name" value="Diverse_Substrate_AcTransf"/>
</dbReference>
<evidence type="ECO:0000313" key="4">
    <source>
        <dbReference type="EMBL" id="MEK0084816.1"/>
    </source>
</evidence>
<dbReference type="RefSeq" id="WP_418160668.1">
    <property type="nucleotide sequence ID" value="NZ_JBBLZC010000018.1"/>
</dbReference>
<keyword evidence="1" id="KW-0808">Transferase</keyword>
<dbReference type="Pfam" id="PF00583">
    <property type="entry name" value="Acetyltransf_1"/>
    <property type="match status" value="1"/>
</dbReference>
<evidence type="ECO:0000259" key="3">
    <source>
        <dbReference type="PROSITE" id="PS51186"/>
    </source>
</evidence>
<dbReference type="EMBL" id="JBBLZC010000018">
    <property type="protein sequence ID" value="MEK0084816.1"/>
    <property type="molecule type" value="Genomic_DNA"/>
</dbReference>
<dbReference type="PANTHER" id="PTHR10545">
    <property type="entry name" value="DIAMINE N-ACETYLTRANSFERASE"/>
    <property type="match status" value="1"/>
</dbReference>
<organism evidence="4 5">
    <name type="scientific">Benzoatithermus flavus</name>
    <dbReference type="NCBI Taxonomy" id="3108223"/>
    <lineage>
        <taxon>Bacteria</taxon>
        <taxon>Pseudomonadati</taxon>
        <taxon>Pseudomonadota</taxon>
        <taxon>Alphaproteobacteria</taxon>
        <taxon>Geminicoccales</taxon>
        <taxon>Geminicoccaceae</taxon>
        <taxon>Benzoatithermus</taxon>
    </lineage>
</organism>
<protein>
    <submittedName>
        <fullName evidence="4">GNAT family N-acetyltransferase</fullName>
    </submittedName>
</protein>
<evidence type="ECO:0000256" key="2">
    <source>
        <dbReference type="ARBA" id="ARBA00023315"/>
    </source>
</evidence>
<sequence>MTAGLVVRRAVEADAPLIAQMIDELNRHQGEETGHVTAEAVRRDGFGARPEFGVLIAELDGKPAGYALFHPTWSTEVGERGFYLYDLYVRDSARGHGVGRALMRALARAAKEEGRTFLWWNSKAWNEEARAFYRTLGGIEEEVRAHALFGEAFERLAEG</sequence>
<dbReference type="SUPFAM" id="SSF55729">
    <property type="entry name" value="Acyl-CoA N-acyltransferases (Nat)"/>
    <property type="match status" value="1"/>
</dbReference>
<dbReference type="Proteomes" id="UP001375743">
    <property type="component" value="Unassembled WGS sequence"/>
</dbReference>
<name>A0ABU8XUD8_9PROT</name>
<dbReference type="PROSITE" id="PS51186">
    <property type="entry name" value="GNAT"/>
    <property type="match status" value="1"/>
</dbReference>
<keyword evidence="5" id="KW-1185">Reference proteome</keyword>
<keyword evidence="2" id="KW-0012">Acyltransferase</keyword>
<proteinExistence type="predicted"/>